<evidence type="ECO:0000313" key="2">
    <source>
        <dbReference type="EMBL" id="MFC7344882.1"/>
    </source>
</evidence>
<gene>
    <name evidence="2" type="ORF">ACFQRI_26020</name>
</gene>
<keyword evidence="1" id="KW-1133">Transmembrane helix</keyword>
<dbReference type="GO" id="GO:0016787">
    <property type="term" value="F:hydrolase activity"/>
    <property type="evidence" value="ECO:0007669"/>
    <property type="project" value="UniProtKB-KW"/>
</dbReference>
<name>A0ABW2LUQ9_9PSEU</name>
<dbReference type="InterPro" id="IPR007404">
    <property type="entry name" value="YdjM-like"/>
</dbReference>
<proteinExistence type="predicted"/>
<protein>
    <submittedName>
        <fullName evidence="2">Metal-dependent hydrolase</fullName>
    </submittedName>
</protein>
<keyword evidence="3" id="KW-1185">Reference proteome</keyword>
<sequence>MNKAGHASFGALVGVIAARQLNDVPTVTAVLNGAMSTAAASLVPDLDHPKSTATTHLGVVTEKLSWMVRETSGLVYRLTKGPRDEDVSGKHRGITHTVVFAALLGFGTTQGCQAAAEYDPRVGAAVMVGLIVLLASLAATFFGKWAITAPGALGVSLFFAGDPVAELNALAPQMGWYIALGCVAHCLTDAITKEGCAFMWPIPWKGETFYEIRPPAECLRIRAGGPAEAVLVPIFITVGFVIAVHMLSPEPVQQLLTMLMDQLATLAR</sequence>
<keyword evidence="1" id="KW-0472">Membrane</keyword>
<keyword evidence="2" id="KW-0378">Hydrolase</keyword>
<organism evidence="2 3">
    <name type="scientific">Saccharopolyspora griseoalba</name>
    <dbReference type="NCBI Taxonomy" id="1431848"/>
    <lineage>
        <taxon>Bacteria</taxon>
        <taxon>Bacillati</taxon>
        <taxon>Actinomycetota</taxon>
        <taxon>Actinomycetes</taxon>
        <taxon>Pseudonocardiales</taxon>
        <taxon>Pseudonocardiaceae</taxon>
        <taxon>Saccharopolyspora</taxon>
    </lineage>
</organism>
<dbReference type="Proteomes" id="UP001596504">
    <property type="component" value="Unassembled WGS sequence"/>
</dbReference>
<dbReference type="Pfam" id="PF04307">
    <property type="entry name" value="YdjM"/>
    <property type="match status" value="1"/>
</dbReference>
<comment type="caution">
    <text evidence="2">The sequence shown here is derived from an EMBL/GenBank/DDBJ whole genome shotgun (WGS) entry which is preliminary data.</text>
</comment>
<evidence type="ECO:0000256" key="1">
    <source>
        <dbReference type="SAM" id="Phobius"/>
    </source>
</evidence>
<evidence type="ECO:0000313" key="3">
    <source>
        <dbReference type="Proteomes" id="UP001596504"/>
    </source>
</evidence>
<feature type="transmembrane region" description="Helical" evidence="1">
    <location>
        <begin position="122"/>
        <end position="142"/>
    </location>
</feature>
<reference evidence="3" key="1">
    <citation type="journal article" date="2019" name="Int. J. Syst. Evol. Microbiol.">
        <title>The Global Catalogue of Microorganisms (GCM) 10K type strain sequencing project: providing services to taxonomists for standard genome sequencing and annotation.</title>
        <authorList>
            <consortium name="The Broad Institute Genomics Platform"/>
            <consortium name="The Broad Institute Genome Sequencing Center for Infectious Disease"/>
            <person name="Wu L."/>
            <person name="Ma J."/>
        </authorList>
    </citation>
    <scope>NUCLEOTIDE SEQUENCE [LARGE SCALE GENOMIC DNA]</scope>
    <source>
        <strain evidence="3">WLHS5</strain>
    </source>
</reference>
<dbReference type="EMBL" id="JBHTCJ010000021">
    <property type="protein sequence ID" value="MFC7344882.1"/>
    <property type="molecule type" value="Genomic_DNA"/>
</dbReference>
<dbReference type="RefSeq" id="WP_380673106.1">
    <property type="nucleotide sequence ID" value="NZ_JBHTCJ010000021.1"/>
</dbReference>
<keyword evidence="1" id="KW-0812">Transmembrane</keyword>
<feature type="transmembrane region" description="Helical" evidence="1">
    <location>
        <begin position="229"/>
        <end position="248"/>
    </location>
</feature>
<accession>A0ABW2LUQ9</accession>